<feature type="compositionally biased region" description="Basic and acidic residues" evidence="1">
    <location>
        <begin position="1"/>
        <end position="16"/>
    </location>
</feature>
<dbReference type="STRING" id="1160509.A0A3N4HVV4"/>
<feature type="region of interest" description="Disordered" evidence="1">
    <location>
        <begin position="516"/>
        <end position="550"/>
    </location>
</feature>
<gene>
    <name evidence="3" type="ORF">BJ508DRAFT_416793</name>
</gene>
<proteinExistence type="predicted"/>
<protein>
    <submittedName>
        <fullName evidence="3">DUF1604-domain-containing protein</fullName>
    </submittedName>
</protein>
<reference evidence="3 4" key="1">
    <citation type="journal article" date="2018" name="Nat. Ecol. Evol.">
        <title>Pezizomycetes genomes reveal the molecular basis of ectomycorrhizal truffle lifestyle.</title>
        <authorList>
            <person name="Murat C."/>
            <person name="Payen T."/>
            <person name="Noel B."/>
            <person name="Kuo A."/>
            <person name="Morin E."/>
            <person name="Chen J."/>
            <person name="Kohler A."/>
            <person name="Krizsan K."/>
            <person name="Balestrini R."/>
            <person name="Da Silva C."/>
            <person name="Montanini B."/>
            <person name="Hainaut M."/>
            <person name="Levati E."/>
            <person name="Barry K.W."/>
            <person name="Belfiori B."/>
            <person name="Cichocki N."/>
            <person name="Clum A."/>
            <person name="Dockter R.B."/>
            <person name="Fauchery L."/>
            <person name="Guy J."/>
            <person name="Iotti M."/>
            <person name="Le Tacon F."/>
            <person name="Lindquist E.A."/>
            <person name="Lipzen A."/>
            <person name="Malagnac F."/>
            <person name="Mello A."/>
            <person name="Molinier V."/>
            <person name="Miyauchi S."/>
            <person name="Poulain J."/>
            <person name="Riccioni C."/>
            <person name="Rubini A."/>
            <person name="Sitrit Y."/>
            <person name="Splivallo R."/>
            <person name="Traeger S."/>
            <person name="Wang M."/>
            <person name="Zifcakova L."/>
            <person name="Wipf D."/>
            <person name="Zambonelli A."/>
            <person name="Paolocci F."/>
            <person name="Nowrousian M."/>
            <person name="Ottonello S."/>
            <person name="Baldrian P."/>
            <person name="Spatafora J.W."/>
            <person name="Henrissat B."/>
            <person name="Nagy L.G."/>
            <person name="Aury J.M."/>
            <person name="Wincker P."/>
            <person name="Grigoriev I.V."/>
            <person name="Bonfante P."/>
            <person name="Martin F.M."/>
        </authorList>
    </citation>
    <scope>NUCLEOTIDE SEQUENCE [LARGE SCALE GENOMIC DNA]</scope>
    <source>
        <strain evidence="3 4">RN42</strain>
    </source>
</reference>
<feature type="compositionally biased region" description="Basic and acidic residues" evidence="1">
    <location>
        <begin position="222"/>
        <end position="236"/>
    </location>
</feature>
<feature type="domain" description="G-patch" evidence="2">
    <location>
        <begin position="151"/>
        <end position="220"/>
    </location>
</feature>
<organism evidence="3 4">
    <name type="scientific">Ascobolus immersus RN42</name>
    <dbReference type="NCBI Taxonomy" id="1160509"/>
    <lineage>
        <taxon>Eukaryota</taxon>
        <taxon>Fungi</taxon>
        <taxon>Dikarya</taxon>
        <taxon>Ascomycota</taxon>
        <taxon>Pezizomycotina</taxon>
        <taxon>Pezizomycetes</taxon>
        <taxon>Pezizales</taxon>
        <taxon>Ascobolaceae</taxon>
        <taxon>Ascobolus</taxon>
    </lineage>
</organism>
<dbReference type="InterPro" id="IPR011666">
    <property type="entry name" value="DUF1604"/>
</dbReference>
<evidence type="ECO:0000313" key="3">
    <source>
        <dbReference type="EMBL" id="RPA77972.1"/>
    </source>
</evidence>
<evidence type="ECO:0000259" key="2">
    <source>
        <dbReference type="PROSITE" id="PS50174"/>
    </source>
</evidence>
<feature type="region of interest" description="Disordered" evidence="1">
    <location>
        <begin position="590"/>
        <end position="632"/>
    </location>
</feature>
<name>A0A3N4HVV4_ASCIM</name>
<feature type="compositionally biased region" description="Basic and acidic residues" evidence="1">
    <location>
        <begin position="535"/>
        <end position="549"/>
    </location>
</feature>
<dbReference type="Pfam" id="PF07713">
    <property type="entry name" value="DUF1604"/>
    <property type="match status" value="1"/>
</dbReference>
<dbReference type="Pfam" id="PF01585">
    <property type="entry name" value="G-patch"/>
    <property type="match status" value="1"/>
</dbReference>
<feature type="compositionally biased region" description="Basic and acidic residues" evidence="1">
    <location>
        <begin position="87"/>
        <end position="101"/>
    </location>
</feature>
<dbReference type="GO" id="GO:0003723">
    <property type="term" value="F:RNA binding"/>
    <property type="evidence" value="ECO:0007669"/>
    <property type="project" value="TreeGrafter"/>
</dbReference>
<dbReference type="PROSITE" id="PS50174">
    <property type="entry name" value="G_PATCH"/>
    <property type="match status" value="1"/>
</dbReference>
<evidence type="ECO:0000256" key="1">
    <source>
        <dbReference type="SAM" id="MobiDB-lite"/>
    </source>
</evidence>
<dbReference type="AlphaFoldDB" id="A0A3N4HVV4"/>
<dbReference type="Proteomes" id="UP000275078">
    <property type="component" value="Unassembled WGS sequence"/>
</dbReference>
<feature type="region of interest" description="Disordered" evidence="1">
    <location>
        <begin position="1"/>
        <end position="28"/>
    </location>
</feature>
<sequence>MALKRDRDAFEKDRNSHAPFVSYGTALPPLDPEIRDDGSFVPVWKQEVRDERGRKRLHGAFTGGFSAGYFNTVGSKEGWTPSTFKSSRAERAKAKEARPEDFMDEEDLKEAAEAKLLETARGFTALGGDAAEDGDGSTAPTLMDLLMPPPSESMGVKLLKKMGWKEGQGVGPKVKRKARTEDVDMEGRDEEKEYFFAPANTKVVTFSKKTDTRGLGYTGEPSLREAEEEMKKELAKSKSSKPKKAPSKTAFGVGILNDDDEDEDPYEIKPMSLYNKTIGGKEKKKKEKTVKKPALHTFVKKGKTLASDVRKCHDGRLPLEGFVLASEPLIQDKWYAPPEVPVDWKPSVSEGLDSEDAKPHLSMKEVAQASTLDPASRAAILGEEALPGKSIFDFLTPAARAKLVAATGRTDLPPALGEKPDAPPDPLLARIPHIDPTTARSALNGFMPYQDDLEKRSRYRRYLEIEAGIISGPIERAPGMSTDDFLSELSEFKNSARIFKPLPATMASRFTSSVSHTSQIATNTSEIQDSDDPDTFIHRPSEQNKKPEDPAEAAAKLNMYGHLTRSVEGWTPNRLLCKRFGVSFPKPFDFEGSSSSRSRAKREWEEELSSKDSRGPEAPQPARGPDPAVRVPKQLVSDADILAIMRDVKGDENYQLPEKEKREKVNVEVNTALEAERAGEEVFKAIFGDSDDEED</sequence>
<dbReference type="PANTHER" id="PTHR13384">
    <property type="entry name" value="G PATCH DOMAIN-CONTAINING PROTEIN 1"/>
    <property type="match status" value="1"/>
</dbReference>
<evidence type="ECO:0000313" key="4">
    <source>
        <dbReference type="Proteomes" id="UP000275078"/>
    </source>
</evidence>
<feature type="region of interest" description="Disordered" evidence="1">
    <location>
        <begin position="80"/>
        <end position="106"/>
    </location>
</feature>
<feature type="compositionally biased region" description="Polar residues" evidence="1">
    <location>
        <begin position="516"/>
        <end position="527"/>
    </location>
</feature>
<dbReference type="PANTHER" id="PTHR13384:SF19">
    <property type="entry name" value="G PATCH DOMAIN-CONTAINING PROTEIN 1"/>
    <property type="match status" value="1"/>
</dbReference>
<dbReference type="OrthoDB" id="20507at2759"/>
<dbReference type="GO" id="GO:0006397">
    <property type="term" value="P:mRNA processing"/>
    <property type="evidence" value="ECO:0007669"/>
    <property type="project" value="InterPro"/>
</dbReference>
<dbReference type="Pfam" id="PF26093">
    <property type="entry name" value="HTH_TGH"/>
    <property type="match status" value="1"/>
</dbReference>
<dbReference type="InterPro" id="IPR000467">
    <property type="entry name" value="G_patch_dom"/>
</dbReference>
<feature type="region of interest" description="Disordered" evidence="1">
    <location>
        <begin position="215"/>
        <end position="268"/>
    </location>
</feature>
<dbReference type="GO" id="GO:0005634">
    <property type="term" value="C:nucleus"/>
    <property type="evidence" value="ECO:0007669"/>
    <property type="project" value="TreeGrafter"/>
</dbReference>
<dbReference type="SMART" id="SM00443">
    <property type="entry name" value="G_patch"/>
    <property type="match status" value="1"/>
</dbReference>
<feature type="compositionally biased region" description="Basic and acidic residues" evidence="1">
    <location>
        <begin position="601"/>
        <end position="615"/>
    </location>
</feature>
<accession>A0A3N4HVV4</accession>
<keyword evidence="4" id="KW-1185">Reference proteome</keyword>
<dbReference type="EMBL" id="ML119718">
    <property type="protein sequence ID" value="RPA77972.1"/>
    <property type="molecule type" value="Genomic_DNA"/>
</dbReference>